<keyword evidence="2" id="KW-1185">Reference proteome</keyword>
<dbReference type="EMBL" id="JAAOAS010000087">
    <property type="protein sequence ID" value="KAF5595944.1"/>
    <property type="molecule type" value="Genomic_DNA"/>
</dbReference>
<organism evidence="1 2">
    <name type="scientific">Fusarium pseudocircinatum</name>
    <dbReference type="NCBI Taxonomy" id="56676"/>
    <lineage>
        <taxon>Eukaryota</taxon>
        <taxon>Fungi</taxon>
        <taxon>Dikarya</taxon>
        <taxon>Ascomycota</taxon>
        <taxon>Pezizomycotina</taxon>
        <taxon>Sordariomycetes</taxon>
        <taxon>Hypocreomycetidae</taxon>
        <taxon>Hypocreales</taxon>
        <taxon>Nectriaceae</taxon>
        <taxon>Fusarium</taxon>
        <taxon>Fusarium fujikuroi species complex</taxon>
    </lineage>
</organism>
<comment type="caution">
    <text evidence="1">The sequence shown here is derived from an EMBL/GenBank/DDBJ whole genome shotgun (WGS) entry which is preliminary data.</text>
</comment>
<reference evidence="1 2" key="1">
    <citation type="submission" date="2020-05" db="EMBL/GenBank/DDBJ databases">
        <title>Identification and distribution of gene clusters putatively required for synthesis of sphingolipid metabolism inhibitors in phylogenetically diverse species of the filamentous fungus Fusarium.</title>
        <authorList>
            <person name="Kim H.-S."/>
            <person name="Busman M."/>
            <person name="Brown D.W."/>
            <person name="Divon H."/>
            <person name="Uhlig S."/>
            <person name="Proctor R.H."/>
        </authorList>
    </citation>
    <scope>NUCLEOTIDE SEQUENCE [LARGE SCALE GENOMIC DNA]</scope>
    <source>
        <strain evidence="1 2">NRRL 36939</strain>
    </source>
</reference>
<evidence type="ECO:0000313" key="2">
    <source>
        <dbReference type="Proteomes" id="UP000546213"/>
    </source>
</evidence>
<dbReference type="AlphaFoldDB" id="A0A8H5PFW8"/>
<dbReference type="Proteomes" id="UP000546213">
    <property type="component" value="Unassembled WGS sequence"/>
</dbReference>
<dbReference type="OrthoDB" id="4991401at2759"/>
<gene>
    <name evidence="1" type="ORF">FPCIR_4210</name>
</gene>
<protein>
    <submittedName>
        <fullName evidence="1">Uncharacterized protein</fullName>
    </submittedName>
</protein>
<name>A0A8H5PFW8_9HYPO</name>
<evidence type="ECO:0000313" key="1">
    <source>
        <dbReference type="EMBL" id="KAF5595944.1"/>
    </source>
</evidence>
<accession>A0A8H5PFW8</accession>
<sequence length="238" mass="27084">MDSSQPVASYPGNFIPAMNQRLDQLYHLGVLRVKLQADEHGYPTFVAMPDKPLEFSAPSNYDRGDLSVTLQDLFTVTREEDIVAVIVTAFEAARSLISRDLELMDDFLARSTTSVTAQQLADGGQTLTRCPQAMARIIRYDGGIEDKQWWWDSIAHDVSERYKENSFKLINDFSDEMAQARDERVRPYALGNVAQAAEHVKRFVEWQLNADLMRAMNEAMNGFDWSSDNEQEMRSSSE</sequence>
<proteinExistence type="predicted"/>